<evidence type="ECO:0000256" key="3">
    <source>
        <dbReference type="ARBA" id="ARBA00022989"/>
    </source>
</evidence>
<organism evidence="8 9">
    <name type="scientific">Micromonospora acroterricola</name>
    <dbReference type="NCBI Taxonomy" id="2202421"/>
    <lineage>
        <taxon>Bacteria</taxon>
        <taxon>Bacillati</taxon>
        <taxon>Actinomycetota</taxon>
        <taxon>Actinomycetes</taxon>
        <taxon>Micromonosporales</taxon>
        <taxon>Micromonosporaceae</taxon>
        <taxon>Micromonospora</taxon>
    </lineage>
</organism>
<feature type="transmembrane region" description="Helical" evidence="6">
    <location>
        <begin position="132"/>
        <end position="154"/>
    </location>
</feature>
<name>A0A317D354_9ACTN</name>
<keyword evidence="4 6" id="KW-0472">Membrane</keyword>
<feature type="transmembrane region" description="Helical" evidence="6">
    <location>
        <begin position="274"/>
        <end position="297"/>
    </location>
</feature>
<feature type="transmembrane region" description="Helical" evidence="6">
    <location>
        <begin position="160"/>
        <end position="179"/>
    </location>
</feature>
<evidence type="ECO:0000256" key="1">
    <source>
        <dbReference type="ARBA" id="ARBA00004651"/>
    </source>
</evidence>
<dbReference type="PANTHER" id="PTHR42718">
    <property type="entry name" value="MAJOR FACILITATOR SUPERFAMILY MULTIDRUG TRANSPORTER MFSC"/>
    <property type="match status" value="1"/>
</dbReference>
<keyword evidence="3 6" id="KW-1133">Transmembrane helix</keyword>
<keyword evidence="9" id="KW-1185">Reference proteome</keyword>
<comment type="caution">
    <text evidence="8">The sequence shown here is derived from an EMBL/GenBank/DDBJ whole genome shotgun (WGS) entry which is preliminary data.</text>
</comment>
<dbReference type="Gene3D" id="1.20.1250.20">
    <property type="entry name" value="MFS general substrate transporter like domains"/>
    <property type="match status" value="1"/>
</dbReference>
<feature type="region of interest" description="Disordered" evidence="5">
    <location>
        <begin position="1"/>
        <end position="54"/>
    </location>
</feature>
<feature type="transmembrane region" description="Helical" evidence="6">
    <location>
        <begin position="352"/>
        <end position="371"/>
    </location>
</feature>
<comment type="subcellular location">
    <subcellularLocation>
        <location evidence="1">Cell membrane</location>
        <topology evidence="1">Multi-pass membrane protein</topology>
    </subcellularLocation>
</comment>
<evidence type="ECO:0000259" key="7">
    <source>
        <dbReference type="PROSITE" id="PS50850"/>
    </source>
</evidence>
<feature type="transmembrane region" description="Helical" evidence="6">
    <location>
        <begin position="100"/>
        <end position="120"/>
    </location>
</feature>
<dbReference type="OrthoDB" id="9781469at2"/>
<feature type="transmembrane region" description="Helical" evidence="6">
    <location>
        <begin position="217"/>
        <end position="238"/>
    </location>
</feature>
<feature type="transmembrane region" description="Helical" evidence="6">
    <location>
        <begin position="61"/>
        <end position="80"/>
    </location>
</feature>
<dbReference type="InterPro" id="IPR036259">
    <property type="entry name" value="MFS_trans_sf"/>
</dbReference>
<dbReference type="CDD" id="cd17321">
    <property type="entry name" value="MFS_MMR_MDR_like"/>
    <property type="match status" value="1"/>
</dbReference>
<proteinExistence type="predicted"/>
<feature type="transmembrane region" description="Helical" evidence="6">
    <location>
        <begin position="250"/>
        <end position="268"/>
    </location>
</feature>
<dbReference type="InterPro" id="IPR011701">
    <property type="entry name" value="MFS"/>
</dbReference>
<dbReference type="Proteomes" id="UP000245410">
    <property type="component" value="Unassembled WGS sequence"/>
</dbReference>
<dbReference type="EMBL" id="QGKR01000182">
    <property type="protein sequence ID" value="PWR09258.1"/>
    <property type="molecule type" value="Genomic_DNA"/>
</dbReference>
<dbReference type="InterPro" id="IPR020846">
    <property type="entry name" value="MFS_dom"/>
</dbReference>
<dbReference type="GO" id="GO:0022857">
    <property type="term" value="F:transmembrane transporter activity"/>
    <property type="evidence" value="ECO:0007669"/>
    <property type="project" value="InterPro"/>
</dbReference>
<gene>
    <name evidence="8" type="ORF">DKT68_13020</name>
</gene>
<dbReference type="PROSITE" id="PS50850">
    <property type="entry name" value="MFS"/>
    <property type="match status" value="1"/>
</dbReference>
<evidence type="ECO:0000256" key="5">
    <source>
        <dbReference type="SAM" id="MobiDB-lite"/>
    </source>
</evidence>
<feature type="compositionally biased region" description="Low complexity" evidence="5">
    <location>
        <begin position="1"/>
        <end position="16"/>
    </location>
</feature>
<reference evidence="8 9" key="1">
    <citation type="submission" date="2018-05" db="EMBL/GenBank/DDBJ databases">
        <title>Micromonospora atacamensis sp. nov., a novel actinobacteria isolated from high altitude Atacama Desert soil.</title>
        <authorList>
            <person name="Carro L."/>
            <person name="Golinska P."/>
            <person name="Klenk H.-P."/>
            <person name="Goodfellow M."/>
        </authorList>
    </citation>
    <scope>NUCLEOTIDE SEQUENCE [LARGE SCALE GENOMIC DNA]</scope>
    <source>
        <strain evidence="8 9">5R2A7</strain>
    </source>
</reference>
<dbReference type="GO" id="GO:0005886">
    <property type="term" value="C:plasma membrane"/>
    <property type="evidence" value="ECO:0007669"/>
    <property type="project" value="UniProtKB-SubCell"/>
</dbReference>
<evidence type="ECO:0000256" key="2">
    <source>
        <dbReference type="ARBA" id="ARBA00022692"/>
    </source>
</evidence>
<sequence>MPSASPPAAGAGSAGARADRPLGSPVTDQRTTAPTAPAHTPHANAPGPATTARSSLRGSRAVTLIAMCLGAMITFLQITATVSALTTIQRDLRVDPTTLIWIPSAYTLVVASLVLSAATLGNRYGRKRMFGAGVIAMIVGGAVVAGAPTVAWVIVGQLLAGLGGALILPNSLAILGATFTDPHRRTEVITAWSAASGIGLAVGPLIAGALLRHHQWHSVYVSTIVLGVVTLAIAAIGVVESRPSAGRLDVPGLLLGTIAIAAAVYALIQGGRDGYTSPAVATTWIVSAAALVGFVLVELRTSAPMLDVRLFRSASFSAVMVVAAVSLFGFTGVAILLVLFHERAQALSPLDTGWRMLVLFGVYVVVAFAAGRMIRRTGFKAPLAAGLVLGALASFGLAAQGPATPIGHRWPLLALFGAASALVVAPATAAALASVAPAQAGMASGAVNAARQLGSVLGSSLLGTLLTTTMLADLPDRLAAHQVGEPTRTAVQSAVVAGATGDQPLPDPVRSALAEALTAGVQAGLRVNGLVFLATAVLALVLVRNRPHQP</sequence>
<evidence type="ECO:0000313" key="9">
    <source>
        <dbReference type="Proteomes" id="UP000245410"/>
    </source>
</evidence>
<dbReference type="PANTHER" id="PTHR42718:SF48">
    <property type="entry name" value="CONSERVED TWO-DOMAIN MEMBRANE PROTEIN-RELATED"/>
    <property type="match status" value="1"/>
</dbReference>
<evidence type="ECO:0000256" key="6">
    <source>
        <dbReference type="SAM" id="Phobius"/>
    </source>
</evidence>
<protein>
    <submittedName>
        <fullName evidence="8">MFS transporter</fullName>
    </submittedName>
</protein>
<dbReference type="Gene3D" id="1.20.1720.10">
    <property type="entry name" value="Multidrug resistance protein D"/>
    <property type="match status" value="1"/>
</dbReference>
<feature type="domain" description="Major facilitator superfamily (MFS) profile" evidence="7">
    <location>
        <begin position="63"/>
        <end position="547"/>
    </location>
</feature>
<dbReference type="AlphaFoldDB" id="A0A317D354"/>
<feature type="transmembrane region" description="Helical" evidence="6">
    <location>
        <begin position="453"/>
        <end position="472"/>
    </location>
</feature>
<keyword evidence="2 6" id="KW-0812">Transmembrane</keyword>
<evidence type="ECO:0000313" key="8">
    <source>
        <dbReference type="EMBL" id="PWR09258.1"/>
    </source>
</evidence>
<feature type="transmembrane region" description="Helical" evidence="6">
    <location>
        <begin position="191"/>
        <end position="211"/>
    </location>
</feature>
<dbReference type="SUPFAM" id="SSF103473">
    <property type="entry name" value="MFS general substrate transporter"/>
    <property type="match status" value="1"/>
</dbReference>
<feature type="transmembrane region" description="Helical" evidence="6">
    <location>
        <begin position="383"/>
        <end position="400"/>
    </location>
</feature>
<feature type="transmembrane region" description="Helical" evidence="6">
    <location>
        <begin position="412"/>
        <end position="433"/>
    </location>
</feature>
<dbReference type="Pfam" id="PF07690">
    <property type="entry name" value="MFS_1"/>
    <property type="match status" value="1"/>
</dbReference>
<feature type="transmembrane region" description="Helical" evidence="6">
    <location>
        <begin position="318"/>
        <end position="340"/>
    </location>
</feature>
<accession>A0A317D354</accession>
<feature type="compositionally biased region" description="Low complexity" evidence="5">
    <location>
        <begin position="31"/>
        <end position="52"/>
    </location>
</feature>
<feature type="transmembrane region" description="Helical" evidence="6">
    <location>
        <begin position="523"/>
        <end position="543"/>
    </location>
</feature>
<evidence type="ECO:0000256" key="4">
    <source>
        <dbReference type="ARBA" id="ARBA00023136"/>
    </source>
</evidence>